<dbReference type="AlphaFoldDB" id="A0A0F4ZGS7"/>
<keyword evidence="3" id="KW-0999">Mitochondrion inner membrane</keyword>
<proteinExistence type="inferred from homology"/>
<evidence type="ECO:0000256" key="2">
    <source>
        <dbReference type="ARBA" id="ARBA00023157"/>
    </source>
</evidence>
<sequence length="156" mass="17970">MSQNHTSPAVMPSRNPLPLSSSQEAQVQEVYRERVRSYCRPEIKAFAECAMGRTFSVTFACKEQHRIMNACMKAHATPAELDAAREEWFAKRSLRAEARAKKAVRAAEQEAFVREWWGLPQKDAEERKKMLEKLKAEERIGGRPAPNRPRVDEDER</sequence>
<protein>
    <recommendedName>
        <fullName evidence="3">COX assembly mitochondrial protein</fullName>
    </recommendedName>
</protein>
<dbReference type="GO" id="GO:0005743">
    <property type="term" value="C:mitochondrial inner membrane"/>
    <property type="evidence" value="ECO:0007669"/>
    <property type="project" value="UniProtKB-SubCell"/>
</dbReference>
<dbReference type="EMBL" id="LAEV01000741">
    <property type="protein sequence ID" value="KKA29707.1"/>
    <property type="molecule type" value="Genomic_DNA"/>
</dbReference>
<name>A0A0F4ZGS7_9PEZI</name>
<feature type="region of interest" description="Disordered" evidence="4">
    <location>
        <begin position="134"/>
        <end position="156"/>
    </location>
</feature>
<evidence type="ECO:0000313" key="6">
    <source>
        <dbReference type="Proteomes" id="UP000033483"/>
    </source>
</evidence>
<reference evidence="5 6" key="1">
    <citation type="submission" date="2015-03" db="EMBL/GenBank/DDBJ databases">
        <authorList>
            <person name="Radwan O."/>
            <person name="Al-Naeli F.A."/>
            <person name="Rendon G.A."/>
            <person name="Fields C."/>
        </authorList>
    </citation>
    <scope>NUCLEOTIDE SEQUENCE [LARGE SCALE GENOMIC DNA]</scope>
    <source>
        <strain evidence="5">CR-DP1</strain>
    </source>
</reference>
<evidence type="ECO:0000256" key="3">
    <source>
        <dbReference type="RuleBase" id="RU364104"/>
    </source>
</evidence>
<keyword evidence="6" id="KW-1185">Reference proteome</keyword>
<evidence type="ECO:0000313" key="5">
    <source>
        <dbReference type="EMBL" id="KKA29707.1"/>
    </source>
</evidence>
<keyword evidence="3" id="KW-0472">Membrane</keyword>
<comment type="caution">
    <text evidence="5">The sequence shown here is derived from an EMBL/GenBank/DDBJ whole genome shotgun (WGS) entry which is preliminary data.</text>
</comment>
<dbReference type="OrthoDB" id="6224010at2759"/>
<dbReference type="Pfam" id="PF08583">
    <property type="entry name" value="Cmc1"/>
    <property type="match status" value="1"/>
</dbReference>
<comment type="function">
    <text evidence="3">Required for mitochondrial cytochrome c oxidase (COX) assembly and respiration.</text>
</comment>
<keyword evidence="3" id="KW-0143">Chaperone</keyword>
<dbReference type="PANTHER" id="PTHR22977">
    <property type="entry name" value="COX ASSEMBLY MITOCHONDRIAL PROTEIN"/>
    <property type="match status" value="1"/>
</dbReference>
<evidence type="ECO:0000256" key="1">
    <source>
        <dbReference type="ARBA" id="ARBA00007347"/>
    </source>
</evidence>
<comment type="similarity">
    <text evidence="1 3">Belongs to the CMC family.</text>
</comment>
<organism evidence="5 6">
    <name type="scientific">Thielaviopsis punctulata</name>
    <dbReference type="NCBI Taxonomy" id="72032"/>
    <lineage>
        <taxon>Eukaryota</taxon>
        <taxon>Fungi</taxon>
        <taxon>Dikarya</taxon>
        <taxon>Ascomycota</taxon>
        <taxon>Pezizomycotina</taxon>
        <taxon>Sordariomycetes</taxon>
        <taxon>Hypocreomycetidae</taxon>
        <taxon>Microascales</taxon>
        <taxon>Ceratocystidaceae</taxon>
        <taxon>Thielaviopsis</taxon>
    </lineage>
</organism>
<dbReference type="InterPro" id="IPR013892">
    <property type="entry name" value="Cyt_c_biogenesis_Cmc1-like"/>
</dbReference>
<comment type="subcellular location">
    <subcellularLocation>
        <location evidence="3">Mitochondrion inner membrane</location>
    </subcellularLocation>
</comment>
<keyword evidence="3" id="KW-0496">Mitochondrion</keyword>
<dbReference type="Proteomes" id="UP000033483">
    <property type="component" value="Unassembled WGS sequence"/>
</dbReference>
<keyword evidence="2" id="KW-1015">Disulfide bond</keyword>
<evidence type="ECO:0000256" key="4">
    <source>
        <dbReference type="SAM" id="MobiDB-lite"/>
    </source>
</evidence>
<dbReference type="PANTHER" id="PTHR22977:SF5">
    <property type="entry name" value="COX ASSEMBLY MITOCHONDRIAL PROTEIN HOMOLOG"/>
    <property type="match status" value="1"/>
</dbReference>
<feature type="region of interest" description="Disordered" evidence="4">
    <location>
        <begin position="1"/>
        <end position="25"/>
    </location>
</feature>
<accession>A0A0F4ZGS7</accession>
<gene>
    <name evidence="5" type="ORF">TD95_004166</name>
</gene>